<dbReference type="Proteomes" id="UP001597260">
    <property type="component" value="Unassembled WGS sequence"/>
</dbReference>
<reference evidence="2" key="1">
    <citation type="journal article" date="2019" name="Int. J. Syst. Evol. Microbiol.">
        <title>The Global Catalogue of Microorganisms (GCM) 10K type strain sequencing project: providing services to taxonomists for standard genome sequencing and annotation.</title>
        <authorList>
            <consortium name="The Broad Institute Genomics Platform"/>
            <consortium name="The Broad Institute Genome Sequencing Center for Infectious Disease"/>
            <person name="Wu L."/>
            <person name="Ma J."/>
        </authorList>
    </citation>
    <scope>NUCLEOTIDE SEQUENCE [LARGE SCALE GENOMIC DNA]</scope>
    <source>
        <strain evidence="2">JCM 31037</strain>
    </source>
</reference>
<proteinExistence type="predicted"/>
<organism evidence="1 2">
    <name type="scientific">Micromonospora sonneratiae</name>
    <dbReference type="NCBI Taxonomy" id="1184706"/>
    <lineage>
        <taxon>Bacteria</taxon>
        <taxon>Bacillati</taxon>
        <taxon>Actinomycetota</taxon>
        <taxon>Actinomycetes</taxon>
        <taxon>Micromonosporales</taxon>
        <taxon>Micromonosporaceae</taxon>
        <taxon>Micromonospora</taxon>
    </lineage>
</organism>
<sequence length="46" mass="5418">MLRKNRDGTWGNGNVWLYRLDGSYAGNRWVRGAAIYQARPVVWTYE</sequence>
<accession>A0ABW3Y965</accession>
<comment type="caution">
    <text evidence="1">The sequence shown here is derived from an EMBL/GenBank/DDBJ whole genome shotgun (WGS) entry which is preliminary data.</text>
</comment>
<keyword evidence="2" id="KW-1185">Reference proteome</keyword>
<name>A0ABW3Y965_9ACTN</name>
<gene>
    <name evidence="1" type="ORF">ACFQ4H_07745</name>
</gene>
<dbReference type="RefSeq" id="WP_377568558.1">
    <property type="nucleotide sequence ID" value="NZ_JBHTMP010000008.1"/>
</dbReference>
<evidence type="ECO:0000313" key="1">
    <source>
        <dbReference type="EMBL" id="MFD1320977.1"/>
    </source>
</evidence>
<dbReference type="EMBL" id="JBHTMP010000008">
    <property type="protein sequence ID" value="MFD1320977.1"/>
    <property type="molecule type" value="Genomic_DNA"/>
</dbReference>
<protein>
    <submittedName>
        <fullName evidence="1">Uncharacterized protein</fullName>
    </submittedName>
</protein>
<evidence type="ECO:0000313" key="2">
    <source>
        <dbReference type="Proteomes" id="UP001597260"/>
    </source>
</evidence>